<dbReference type="InterPro" id="IPR052930">
    <property type="entry name" value="TA_antitoxin_MntA"/>
</dbReference>
<dbReference type="AlphaFoldDB" id="A0A1M5F4B9"/>
<dbReference type="GO" id="GO:0016740">
    <property type="term" value="F:transferase activity"/>
    <property type="evidence" value="ECO:0007669"/>
    <property type="project" value="UniProtKB-KW"/>
</dbReference>
<dbReference type="SUPFAM" id="SSF81301">
    <property type="entry name" value="Nucleotidyltransferase"/>
    <property type="match status" value="1"/>
</dbReference>
<dbReference type="NCBIfam" id="NF047752">
    <property type="entry name" value="MntA_antitoxin"/>
    <property type="match status" value="1"/>
</dbReference>
<gene>
    <name evidence="2" type="ORF">SAMN02746089_02680</name>
</gene>
<evidence type="ECO:0000313" key="3">
    <source>
        <dbReference type="Proteomes" id="UP000184088"/>
    </source>
</evidence>
<dbReference type="PANTHER" id="PTHR43852">
    <property type="entry name" value="NUCLEOTIDYLTRANSFERASE"/>
    <property type="match status" value="1"/>
</dbReference>
<proteinExistence type="predicted"/>
<evidence type="ECO:0000313" key="2">
    <source>
        <dbReference type="EMBL" id="SHF86228.1"/>
    </source>
</evidence>
<protein>
    <submittedName>
        <fullName evidence="2">Nucleotidyltransferase domain-containing protein</fullName>
    </submittedName>
</protein>
<dbReference type="InterPro" id="IPR041633">
    <property type="entry name" value="Polbeta"/>
</dbReference>
<dbReference type="OrthoDB" id="360741at2"/>
<organism evidence="2 3">
    <name type="scientific">Caldanaerobius fijiensis DSM 17918</name>
    <dbReference type="NCBI Taxonomy" id="1121256"/>
    <lineage>
        <taxon>Bacteria</taxon>
        <taxon>Bacillati</taxon>
        <taxon>Bacillota</taxon>
        <taxon>Clostridia</taxon>
        <taxon>Thermoanaerobacterales</taxon>
        <taxon>Thermoanaerobacteraceae</taxon>
        <taxon>Caldanaerobius</taxon>
    </lineage>
</organism>
<dbReference type="EMBL" id="FQVH01000054">
    <property type="protein sequence ID" value="SHF86228.1"/>
    <property type="molecule type" value="Genomic_DNA"/>
</dbReference>
<dbReference type="Proteomes" id="UP000184088">
    <property type="component" value="Unassembled WGS sequence"/>
</dbReference>
<dbReference type="Pfam" id="PF18765">
    <property type="entry name" value="Polbeta"/>
    <property type="match status" value="1"/>
</dbReference>
<dbReference type="InterPro" id="IPR043519">
    <property type="entry name" value="NT_sf"/>
</dbReference>
<sequence length="149" mass="17418">MIHNKKVNFNIALQKLGKISEILKPYNRYIVALLLFGSVARNQITPLSDIDLAILYKKGLDKKEIECVDSEIYATVSSYLETDEIDFINLNEAPLSVQYNIIKDKKFLIINDKEAYVDFETTVVMKYLDFKPYRDEFIREYKKHLLEGV</sequence>
<dbReference type="PANTHER" id="PTHR43852:SF4">
    <property type="entry name" value="NUCLEOTIDYLTRANSFERASE"/>
    <property type="match status" value="1"/>
</dbReference>
<dbReference type="CDD" id="cd05403">
    <property type="entry name" value="NT_KNTase_like"/>
    <property type="match status" value="1"/>
</dbReference>
<feature type="domain" description="Polymerase beta nucleotidyltransferase" evidence="1">
    <location>
        <begin position="18"/>
        <end position="114"/>
    </location>
</feature>
<reference evidence="2 3" key="1">
    <citation type="submission" date="2016-11" db="EMBL/GenBank/DDBJ databases">
        <authorList>
            <person name="Jaros S."/>
            <person name="Januszkiewicz K."/>
            <person name="Wedrychowicz H."/>
        </authorList>
    </citation>
    <scope>NUCLEOTIDE SEQUENCE [LARGE SCALE GENOMIC DNA]</scope>
    <source>
        <strain evidence="2 3">DSM 17918</strain>
    </source>
</reference>
<name>A0A1M5F4B9_9THEO</name>
<accession>A0A1M5F4B9</accession>
<dbReference type="STRING" id="1121256.SAMN02746089_02680"/>
<dbReference type="Gene3D" id="3.30.460.10">
    <property type="entry name" value="Beta Polymerase, domain 2"/>
    <property type="match status" value="1"/>
</dbReference>
<keyword evidence="2" id="KW-0808">Transferase</keyword>
<evidence type="ECO:0000259" key="1">
    <source>
        <dbReference type="Pfam" id="PF18765"/>
    </source>
</evidence>
<keyword evidence="3" id="KW-1185">Reference proteome</keyword>
<dbReference type="RefSeq" id="WP_073346447.1">
    <property type="nucleotide sequence ID" value="NZ_FQVH01000054.1"/>
</dbReference>